<evidence type="ECO:0000256" key="5">
    <source>
        <dbReference type="ARBA" id="ARBA00022989"/>
    </source>
</evidence>
<comment type="subcellular location">
    <subcellularLocation>
        <location evidence="1 7">Cell inner membrane</location>
        <topology evidence="1 7">Multi-pass membrane protein</topology>
    </subcellularLocation>
</comment>
<dbReference type="InterPro" id="IPR010656">
    <property type="entry name" value="DctM"/>
</dbReference>
<evidence type="ECO:0000256" key="7">
    <source>
        <dbReference type="RuleBase" id="RU369079"/>
    </source>
</evidence>
<dbReference type="PIRSF" id="PIRSF006066">
    <property type="entry name" value="HI0050"/>
    <property type="match status" value="1"/>
</dbReference>
<keyword evidence="7" id="KW-0813">Transport</keyword>
<dbReference type="EMBL" id="LJYF01000031">
    <property type="protein sequence ID" value="KRP92608.1"/>
    <property type="molecule type" value="Genomic_DNA"/>
</dbReference>
<evidence type="ECO:0000313" key="12">
    <source>
        <dbReference type="Proteomes" id="UP000051380"/>
    </source>
</evidence>
<comment type="caution">
    <text evidence="7">Lacks conserved residue(s) required for the propagation of feature annotation.</text>
</comment>
<accession>A0A0R3C4D3</accession>
<evidence type="ECO:0000313" key="10">
    <source>
        <dbReference type="EMBL" id="MEY9475034.1"/>
    </source>
</evidence>
<reference evidence="9 12" key="1">
    <citation type="submission" date="2015-09" db="EMBL/GenBank/DDBJ databases">
        <title>Draft Genome Sequence of the Strain BR 3267 (Bradyrhizobium yuanmingense) recommended as inoculant for cowpea in Brazil.</title>
        <authorList>
            <person name="Simoes-Araujo J.L."/>
            <person name="Zilli J.E."/>
        </authorList>
    </citation>
    <scope>NUCLEOTIDE SEQUENCE [LARGE SCALE GENOMIC DNA]</scope>
    <source>
        <strain evidence="9 12">BR3267</strain>
    </source>
</reference>
<sequence>MASLGMIELSFVLLGVMILLLGSGVWIAVSLGLVGFVAMALTTSLPLGTVLATTTWSASSSWTLAALPLFIWMGEILFRTKLSEEMFRGLSPWVQWLPGRLTHVNVIGCGIFAAVSGSSAATCATIGKIALPELDKRGYDKGLSLGSLAGSGTLGLLIPPSIPMVVYAVTANVSVLQVFLGGFLPGLLVIALYSGYIIIWSLLNPTKVPPRDPPMPLRQKLRESAKLAPCLLLILAVFLSLVLGFATATECAAWGVSGALLLAWWSGTLTRKNFLESIMSATRLTCMIMLILAGAAYTTAAMAYTGIPAALATWVQGQQLTPSMLALYLSIMYIILGCLIDGISMIVLTAVIVLPMVRQAGLDLVWFGVYLIIHVEMAQITPPVGFNLFVLQNMSGRDTFTVARAAFPFFVLLLAAVFIITEYPQIVTFLPKLAFPD</sequence>
<feature type="transmembrane region" description="Helical" evidence="7">
    <location>
        <begin position="145"/>
        <end position="169"/>
    </location>
</feature>
<feature type="transmembrane region" description="Helical" evidence="7">
    <location>
        <begin position="281"/>
        <end position="307"/>
    </location>
</feature>
<feature type="transmembrane region" description="Helical" evidence="7">
    <location>
        <begin position="12"/>
        <end position="41"/>
    </location>
</feature>
<evidence type="ECO:0000313" key="13">
    <source>
        <dbReference type="Proteomes" id="UP000183174"/>
    </source>
</evidence>
<organism evidence="9 12">
    <name type="scientific">Bradyrhizobium yuanmingense</name>
    <dbReference type="NCBI Taxonomy" id="108015"/>
    <lineage>
        <taxon>Bacteria</taxon>
        <taxon>Pseudomonadati</taxon>
        <taxon>Pseudomonadota</taxon>
        <taxon>Alphaproteobacteria</taxon>
        <taxon>Hyphomicrobiales</taxon>
        <taxon>Nitrobacteraceae</taxon>
        <taxon>Bradyrhizobium</taxon>
    </lineage>
</organism>
<gene>
    <name evidence="10" type="ORF">ABH992_007433</name>
    <name evidence="9" type="ORF">AOQ72_31205</name>
    <name evidence="11" type="ORF">GA0061099_1005157</name>
</gene>
<protein>
    <recommendedName>
        <fullName evidence="7">TRAP transporter large permease protein</fullName>
    </recommendedName>
</protein>
<evidence type="ECO:0000256" key="1">
    <source>
        <dbReference type="ARBA" id="ARBA00004429"/>
    </source>
</evidence>
<dbReference type="NCBIfam" id="TIGR00786">
    <property type="entry name" value="dctM"/>
    <property type="match status" value="1"/>
</dbReference>
<dbReference type="STRING" id="108015.GA0061099_1005157"/>
<evidence type="ECO:0000256" key="4">
    <source>
        <dbReference type="ARBA" id="ARBA00022692"/>
    </source>
</evidence>
<dbReference type="PANTHER" id="PTHR33362">
    <property type="entry name" value="SIALIC ACID TRAP TRANSPORTER PERMEASE PROTEIN SIAT-RELATED"/>
    <property type="match status" value="1"/>
</dbReference>
<feature type="transmembrane region" description="Helical" evidence="7">
    <location>
        <begin position="175"/>
        <end position="203"/>
    </location>
</feature>
<comment type="similarity">
    <text evidence="7">Belongs to the TRAP transporter large permease family.</text>
</comment>
<dbReference type="Proteomes" id="UP001565474">
    <property type="component" value="Unassembled WGS sequence"/>
</dbReference>
<comment type="function">
    <text evidence="7">Part of the tripartite ATP-independent periplasmic (TRAP) transport system.</text>
</comment>
<keyword evidence="3 7" id="KW-0997">Cell inner membrane</keyword>
<keyword evidence="4 7" id="KW-0812">Transmembrane</keyword>
<dbReference type="AlphaFoldDB" id="A0A0R3C4D3"/>
<reference evidence="11 13" key="2">
    <citation type="submission" date="2016-08" db="EMBL/GenBank/DDBJ databases">
        <authorList>
            <person name="Seilhamer J.J."/>
        </authorList>
    </citation>
    <scope>NUCLEOTIDE SEQUENCE [LARGE SCALE GENOMIC DNA]</scope>
    <source>
        <strain evidence="11 13">CCBAU 10071</strain>
    </source>
</reference>
<keyword evidence="6 7" id="KW-0472">Membrane</keyword>
<dbReference type="EMBL" id="JBGBZN010000002">
    <property type="protein sequence ID" value="MEY9475034.1"/>
    <property type="molecule type" value="Genomic_DNA"/>
</dbReference>
<evidence type="ECO:0000313" key="11">
    <source>
        <dbReference type="EMBL" id="SCB34298.1"/>
    </source>
</evidence>
<feature type="transmembrane region" description="Helical" evidence="7">
    <location>
        <begin position="327"/>
        <end position="357"/>
    </location>
</feature>
<dbReference type="GO" id="GO:0022857">
    <property type="term" value="F:transmembrane transporter activity"/>
    <property type="evidence" value="ECO:0007669"/>
    <property type="project" value="UniProtKB-UniRule"/>
</dbReference>
<keyword evidence="5 7" id="KW-1133">Transmembrane helix</keyword>
<evidence type="ECO:0000313" key="9">
    <source>
        <dbReference type="EMBL" id="KRP92608.1"/>
    </source>
</evidence>
<evidence type="ECO:0000313" key="14">
    <source>
        <dbReference type="Proteomes" id="UP001565474"/>
    </source>
</evidence>
<feature type="transmembrane region" description="Helical" evidence="7">
    <location>
        <begin position="401"/>
        <end position="420"/>
    </location>
</feature>
<name>A0A0R3C4D3_9BRAD</name>
<dbReference type="GeneID" id="93177367"/>
<dbReference type="OrthoDB" id="9783448at2"/>
<evidence type="ECO:0000259" key="8">
    <source>
        <dbReference type="Pfam" id="PF06808"/>
    </source>
</evidence>
<reference evidence="10 14" key="3">
    <citation type="submission" date="2024-07" db="EMBL/GenBank/DDBJ databases">
        <title>Genomic Encyclopedia of Type Strains, Phase V (KMG-V): Genome sequencing to study the core and pangenomes of soil and plant-associated prokaryotes.</title>
        <authorList>
            <person name="Whitman W."/>
        </authorList>
    </citation>
    <scope>NUCLEOTIDE SEQUENCE [LARGE SCALE GENOMIC DNA]</scope>
    <source>
        <strain evidence="10 14">USDA 222</strain>
    </source>
</reference>
<dbReference type="InterPro" id="IPR004681">
    <property type="entry name" value="TRAP_DctM"/>
</dbReference>
<proteinExistence type="inferred from homology"/>
<feature type="transmembrane region" description="Helical" evidence="7">
    <location>
        <begin position="364"/>
        <end position="381"/>
    </location>
</feature>
<feature type="transmembrane region" description="Helical" evidence="7">
    <location>
        <begin position="252"/>
        <end position="269"/>
    </location>
</feature>
<dbReference type="Pfam" id="PF06808">
    <property type="entry name" value="DctM"/>
    <property type="match status" value="1"/>
</dbReference>
<dbReference type="RefSeq" id="WP_035999234.1">
    <property type="nucleotide sequence ID" value="NZ_CP104173.1"/>
</dbReference>
<comment type="subunit">
    <text evidence="7">The complex comprises the extracytoplasmic solute receptor protein and the two transmembrane proteins.</text>
</comment>
<dbReference type="PANTHER" id="PTHR33362:SF5">
    <property type="entry name" value="C4-DICARBOXYLATE TRAP TRANSPORTER LARGE PERMEASE PROTEIN DCTM"/>
    <property type="match status" value="1"/>
</dbReference>
<feature type="domain" description="TRAP C4-dicarboxylate transport system permease DctM subunit" evidence="8">
    <location>
        <begin position="14"/>
        <end position="425"/>
    </location>
</feature>
<dbReference type="Proteomes" id="UP000183174">
    <property type="component" value="Unassembled WGS sequence"/>
</dbReference>
<evidence type="ECO:0000256" key="2">
    <source>
        <dbReference type="ARBA" id="ARBA00022475"/>
    </source>
</evidence>
<keyword evidence="2" id="KW-1003">Cell membrane</keyword>
<evidence type="ECO:0000256" key="6">
    <source>
        <dbReference type="ARBA" id="ARBA00023136"/>
    </source>
</evidence>
<dbReference type="EMBL" id="FMAE01000005">
    <property type="protein sequence ID" value="SCB34298.1"/>
    <property type="molecule type" value="Genomic_DNA"/>
</dbReference>
<keyword evidence="14" id="KW-1185">Reference proteome</keyword>
<feature type="transmembrane region" description="Helical" evidence="7">
    <location>
        <begin position="224"/>
        <end position="246"/>
    </location>
</feature>
<evidence type="ECO:0000256" key="3">
    <source>
        <dbReference type="ARBA" id="ARBA00022519"/>
    </source>
</evidence>
<dbReference type="GO" id="GO:0005886">
    <property type="term" value="C:plasma membrane"/>
    <property type="evidence" value="ECO:0007669"/>
    <property type="project" value="UniProtKB-SubCell"/>
</dbReference>
<dbReference type="Proteomes" id="UP000051380">
    <property type="component" value="Unassembled WGS sequence"/>
</dbReference>